<dbReference type="CDD" id="cd01283">
    <property type="entry name" value="cytidine_deaminase"/>
    <property type="match status" value="1"/>
</dbReference>
<sequence>MDATTFKDNFGHNWEKTYLWYEVEFREGDAWAPVEELQGFLRNQGESQGAQNCVLRHAELCFLHGVRSWHLDEGKQYRLTWHISWSPCPDCASKLVEFLGENSHVSLRIFAARIHTKYRGYEDGLRQLQDAVDHLTIMTLKELQHCWVTFVDNQGQPFEPEIELLENIGAQCQKLESILRNQGN</sequence>
<evidence type="ECO:0000256" key="7">
    <source>
        <dbReference type="ARBA" id="ARBA00022553"/>
    </source>
</evidence>
<evidence type="ECO:0000256" key="14">
    <source>
        <dbReference type="ARBA" id="ARBA00023118"/>
    </source>
</evidence>
<evidence type="ECO:0000256" key="1">
    <source>
        <dbReference type="ARBA" id="ARBA00001947"/>
    </source>
</evidence>
<dbReference type="PANTHER" id="PTHR13857:SF20">
    <property type="entry name" value="DNA DC-DU-EDITING ENZYME APOBEC-3G"/>
    <property type="match status" value="1"/>
</dbReference>
<dbReference type="GO" id="GO:0005634">
    <property type="term" value="C:nucleus"/>
    <property type="evidence" value="ECO:0007669"/>
    <property type="project" value="UniProtKB-SubCell"/>
</dbReference>
<dbReference type="STRING" id="59463.ENSMLUP00000013254"/>
<dbReference type="InterPro" id="IPR002125">
    <property type="entry name" value="CMP_dCMP_dom"/>
</dbReference>
<dbReference type="SUPFAM" id="SSF53927">
    <property type="entry name" value="Cytidine deaminase-like"/>
    <property type="match status" value="1"/>
</dbReference>
<reference evidence="20" key="2">
    <citation type="submission" date="2025-08" db="UniProtKB">
        <authorList>
            <consortium name="Ensembl"/>
        </authorList>
    </citation>
    <scope>IDENTIFICATION</scope>
</reference>
<evidence type="ECO:0000256" key="8">
    <source>
        <dbReference type="ARBA" id="ARBA00022588"/>
    </source>
</evidence>
<reference evidence="20" key="3">
    <citation type="submission" date="2025-09" db="UniProtKB">
        <authorList>
            <consortium name="Ensembl"/>
        </authorList>
    </citation>
    <scope>IDENTIFICATION</scope>
</reference>
<organism evidence="20 21">
    <name type="scientific">Myotis lucifugus</name>
    <name type="common">Little brown bat</name>
    <dbReference type="NCBI Taxonomy" id="59463"/>
    <lineage>
        <taxon>Eukaryota</taxon>
        <taxon>Metazoa</taxon>
        <taxon>Chordata</taxon>
        <taxon>Craniata</taxon>
        <taxon>Vertebrata</taxon>
        <taxon>Euteleostomi</taxon>
        <taxon>Mammalia</taxon>
        <taxon>Eutheria</taxon>
        <taxon>Laurasiatheria</taxon>
        <taxon>Chiroptera</taxon>
        <taxon>Yangochiroptera</taxon>
        <taxon>Vespertilionidae</taxon>
        <taxon>Myotis</taxon>
    </lineage>
</organism>
<evidence type="ECO:0000256" key="10">
    <source>
        <dbReference type="ARBA" id="ARBA00022737"/>
    </source>
</evidence>
<evidence type="ECO:0000256" key="13">
    <source>
        <dbReference type="ARBA" id="ARBA00022859"/>
    </source>
</evidence>
<evidence type="ECO:0000259" key="19">
    <source>
        <dbReference type="PROSITE" id="PS51747"/>
    </source>
</evidence>
<dbReference type="GO" id="GO:0045087">
    <property type="term" value="P:innate immune response"/>
    <property type="evidence" value="ECO:0007669"/>
    <property type="project" value="UniProtKB-KW"/>
</dbReference>
<dbReference type="GO" id="GO:0045869">
    <property type="term" value="P:negative regulation of single stranded viral RNA replication via double stranded DNA intermediate"/>
    <property type="evidence" value="ECO:0007669"/>
    <property type="project" value="TreeGrafter"/>
</dbReference>
<keyword evidence="9" id="KW-0479">Metal-binding</keyword>
<evidence type="ECO:0000256" key="17">
    <source>
        <dbReference type="ARBA" id="ARBA00032972"/>
    </source>
</evidence>
<dbReference type="GO" id="GO:0016554">
    <property type="term" value="P:cytidine to uridine editing"/>
    <property type="evidence" value="ECO:0007669"/>
    <property type="project" value="TreeGrafter"/>
</dbReference>
<evidence type="ECO:0000256" key="3">
    <source>
        <dbReference type="ARBA" id="ARBA00004201"/>
    </source>
</evidence>
<comment type="catalytic activity">
    <reaction evidence="18">
        <text>a 2'-deoxycytidine in single-stranded DNA + H2O + H(+) = a 2'-deoxyuridine in single-stranded DNA + NH4(+)</text>
        <dbReference type="Rhea" id="RHEA:50948"/>
        <dbReference type="Rhea" id="RHEA-COMP:12846"/>
        <dbReference type="Rhea" id="RHEA-COMP:12847"/>
        <dbReference type="ChEBI" id="CHEBI:15377"/>
        <dbReference type="ChEBI" id="CHEBI:15378"/>
        <dbReference type="ChEBI" id="CHEBI:28938"/>
        <dbReference type="ChEBI" id="CHEBI:85452"/>
        <dbReference type="ChEBI" id="CHEBI:133902"/>
        <dbReference type="EC" id="3.5.4.38"/>
    </reaction>
</comment>
<keyword evidence="13" id="KW-0391">Immunity</keyword>
<keyword evidence="12" id="KW-0862">Zinc</keyword>
<dbReference type="GO" id="GO:0004126">
    <property type="term" value="F:cytidine deaminase activity"/>
    <property type="evidence" value="ECO:0007669"/>
    <property type="project" value="TreeGrafter"/>
</dbReference>
<dbReference type="OMA" id="ADPRYLM"/>
<evidence type="ECO:0000256" key="18">
    <source>
        <dbReference type="ARBA" id="ARBA00049114"/>
    </source>
</evidence>
<proteinExistence type="inferred from homology"/>
<keyword evidence="21" id="KW-1185">Reference proteome</keyword>
<comment type="subcellular location">
    <subcellularLocation>
        <location evidence="3">Cytoplasm</location>
        <location evidence="3">P-body</location>
    </subcellularLocation>
    <subcellularLocation>
        <location evidence="2">Nucleus</location>
    </subcellularLocation>
</comment>
<evidence type="ECO:0000256" key="9">
    <source>
        <dbReference type="ARBA" id="ARBA00022723"/>
    </source>
</evidence>
<dbReference type="eggNOG" id="KOG4075">
    <property type="taxonomic scope" value="Eukaryota"/>
</dbReference>
<keyword evidence="6" id="KW-0963">Cytoplasm</keyword>
<dbReference type="GeneTree" id="ENSGT00940000161999"/>
<feature type="domain" description="CMP/dCMP-type deaminase" evidence="19">
    <location>
        <begin position="1"/>
        <end position="128"/>
    </location>
</feature>
<name>G1PQB2_MYOLU</name>
<evidence type="ECO:0000256" key="5">
    <source>
        <dbReference type="ARBA" id="ARBA00020239"/>
    </source>
</evidence>
<dbReference type="HOGENOM" id="CLU_080056_2_0_1"/>
<dbReference type="GO" id="GO:0000932">
    <property type="term" value="C:P-body"/>
    <property type="evidence" value="ECO:0007669"/>
    <property type="project" value="UniProtKB-SubCell"/>
</dbReference>
<dbReference type="GO" id="GO:0003723">
    <property type="term" value="F:RNA binding"/>
    <property type="evidence" value="ECO:0007669"/>
    <property type="project" value="TreeGrafter"/>
</dbReference>
<dbReference type="InterPro" id="IPR050610">
    <property type="entry name" value="APOBEC_Cyt_Deaminase"/>
</dbReference>
<dbReference type="Proteomes" id="UP000001074">
    <property type="component" value="Unassembled WGS sequence"/>
</dbReference>
<dbReference type="InParanoid" id="G1PQB2"/>
<dbReference type="Pfam" id="PF18772">
    <property type="entry name" value="APOBEC2"/>
    <property type="match status" value="1"/>
</dbReference>
<evidence type="ECO:0000256" key="12">
    <source>
        <dbReference type="ARBA" id="ARBA00022833"/>
    </source>
</evidence>
<keyword evidence="7" id="KW-0597">Phosphoprotein</keyword>
<dbReference type="PANTHER" id="PTHR13857">
    <property type="entry name" value="MRNA EDITING ENZYME"/>
    <property type="match status" value="1"/>
</dbReference>
<accession>G1PQB2</accession>
<dbReference type="PROSITE" id="PS00903">
    <property type="entry name" value="CYT_DCMP_DEAMINASES_1"/>
    <property type="match status" value="1"/>
</dbReference>
<comment type="similarity">
    <text evidence="4">Belongs to the cytidine and deoxycytidylate deaminase family.</text>
</comment>
<evidence type="ECO:0000256" key="4">
    <source>
        <dbReference type="ARBA" id="ARBA00006576"/>
    </source>
</evidence>
<protein>
    <recommendedName>
        <fullName evidence="5">DNA dC-&gt;dU-editing enzyme APOBEC-3G</fullName>
        <ecNumber evidence="16">3.5.4.38</ecNumber>
    </recommendedName>
    <alternativeName>
        <fullName evidence="17">Deoxycytidine deaminase</fullName>
    </alternativeName>
</protein>
<dbReference type="EC" id="3.5.4.38" evidence="16"/>
<dbReference type="GO" id="GO:0070383">
    <property type="term" value="P:DNA cytosine deamination"/>
    <property type="evidence" value="ECO:0007669"/>
    <property type="project" value="TreeGrafter"/>
</dbReference>
<keyword evidence="8" id="KW-0399">Innate immunity</keyword>
<dbReference type="Gene3D" id="3.40.140.10">
    <property type="entry name" value="Cytidine Deaminase, domain 2"/>
    <property type="match status" value="1"/>
</dbReference>
<dbReference type="InterPro" id="IPR016193">
    <property type="entry name" value="Cytidine_deaminase-like"/>
</dbReference>
<evidence type="ECO:0000313" key="21">
    <source>
        <dbReference type="Proteomes" id="UP000001074"/>
    </source>
</evidence>
<evidence type="ECO:0000256" key="15">
    <source>
        <dbReference type="ARBA" id="ARBA00023242"/>
    </source>
</evidence>
<dbReference type="AlphaFoldDB" id="G1PQB2"/>
<evidence type="ECO:0000313" key="20">
    <source>
        <dbReference type="Ensembl" id="ENSMLUP00000013254.2"/>
    </source>
</evidence>
<dbReference type="EMBL" id="AAPE02060832">
    <property type="status" value="NOT_ANNOTATED_CDS"/>
    <property type="molecule type" value="Genomic_DNA"/>
</dbReference>
<keyword evidence="10" id="KW-0677">Repeat</keyword>
<dbReference type="InterPro" id="IPR016192">
    <property type="entry name" value="APOBEC/CMP_deaminase_Zn-bd"/>
</dbReference>
<evidence type="ECO:0000256" key="11">
    <source>
        <dbReference type="ARBA" id="ARBA00022801"/>
    </source>
</evidence>
<comment type="cofactor">
    <cofactor evidence="1">
        <name>Zn(2+)</name>
        <dbReference type="ChEBI" id="CHEBI:29105"/>
    </cofactor>
</comment>
<dbReference type="Ensembl" id="ENSMLUT00000014568.2">
    <property type="protein sequence ID" value="ENSMLUP00000013254.2"/>
    <property type="gene ID" value="ENSMLUG00000014565.2"/>
</dbReference>
<dbReference type="GO" id="GO:0051607">
    <property type="term" value="P:defense response to virus"/>
    <property type="evidence" value="ECO:0007669"/>
    <property type="project" value="UniProtKB-KW"/>
</dbReference>
<evidence type="ECO:0000256" key="2">
    <source>
        <dbReference type="ARBA" id="ARBA00004123"/>
    </source>
</evidence>
<evidence type="ECO:0000256" key="16">
    <source>
        <dbReference type="ARBA" id="ARBA00029489"/>
    </source>
</evidence>
<dbReference type="PROSITE" id="PS51747">
    <property type="entry name" value="CYT_DCMP_DEAMINASES_2"/>
    <property type="match status" value="1"/>
</dbReference>
<reference evidence="20 21" key="1">
    <citation type="journal article" date="2011" name="Nature">
        <title>A high-resolution map of human evolutionary constraint using 29 mammals.</title>
        <authorList>
            <person name="Lindblad-Toh K."/>
            <person name="Garber M."/>
            <person name="Zuk O."/>
            <person name="Lin M.F."/>
            <person name="Parker B.J."/>
            <person name="Washietl S."/>
            <person name="Kheradpour P."/>
            <person name="Ernst J."/>
            <person name="Jordan G."/>
            <person name="Mauceli E."/>
            <person name="Ward L.D."/>
            <person name="Lowe C.B."/>
            <person name="Holloway A.K."/>
            <person name="Clamp M."/>
            <person name="Gnerre S."/>
            <person name="Alfoldi J."/>
            <person name="Beal K."/>
            <person name="Chang J."/>
            <person name="Clawson H."/>
            <person name="Cuff J."/>
            <person name="Di Palma F."/>
            <person name="Fitzgerald S."/>
            <person name="Flicek P."/>
            <person name="Guttman M."/>
            <person name="Hubisz M.J."/>
            <person name="Jaffe D.B."/>
            <person name="Jungreis I."/>
            <person name="Kent W.J."/>
            <person name="Kostka D."/>
            <person name="Lara M."/>
            <person name="Martins A.L."/>
            <person name="Massingham T."/>
            <person name="Moltke I."/>
            <person name="Raney B.J."/>
            <person name="Rasmussen M.D."/>
            <person name="Robinson J."/>
            <person name="Stark A."/>
            <person name="Vilella A.J."/>
            <person name="Wen J."/>
            <person name="Xie X."/>
            <person name="Zody M.C."/>
            <person name="Baldwin J."/>
            <person name="Bloom T."/>
            <person name="Chin C.W."/>
            <person name="Heiman D."/>
            <person name="Nicol R."/>
            <person name="Nusbaum C."/>
            <person name="Young S."/>
            <person name="Wilkinson J."/>
            <person name="Worley K.C."/>
            <person name="Kovar C.L."/>
            <person name="Muzny D.M."/>
            <person name="Gibbs R.A."/>
            <person name="Cree A."/>
            <person name="Dihn H.H."/>
            <person name="Fowler G."/>
            <person name="Jhangiani S."/>
            <person name="Joshi V."/>
            <person name="Lee S."/>
            <person name="Lewis L.R."/>
            <person name="Nazareth L.V."/>
            <person name="Okwuonu G."/>
            <person name="Santibanez J."/>
            <person name="Warren W.C."/>
            <person name="Mardis E.R."/>
            <person name="Weinstock G.M."/>
            <person name="Wilson R.K."/>
            <person name="Delehaunty K."/>
            <person name="Dooling D."/>
            <person name="Fronik C."/>
            <person name="Fulton L."/>
            <person name="Fulton B."/>
            <person name="Graves T."/>
            <person name="Minx P."/>
            <person name="Sodergren E."/>
            <person name="Birney E."/>
            <person name="Margulies E.H."/>
            <person name="Herrero J."/>
            <person name="Green E.D."/>
            <person name="Haussler D."/>
            <person name="Siepel A."/>
            <person name="Goldman N."/>
            <person name="Pollard K.S."/>
            <person name="Pedersen J.S."/>
            <person name="Lander E.S."/>
            <person name="Kellis M."/>
        </authorList>
    </citation>
    <scope>NUCLEOTIDE SEQUENCE [LARGE SCALE GENOMIC DNA]</scope>
</reference>
<dbReference type="GO" id="GO:0008270">
    <property type="term" value="F:zinc ion binding"/>
    <property type="evidence" value="ECO:0007669"/>
    <property type="project" value="InterPro"/>
</dbReference>
<evidence type="ECO:0000256" key="6">
    <source>
        <dbReference type="ARBA" id="ARBA00022490"/>
    </source>
</evidence>
<keyword evidence="14" id="KW-0051">Antiviral defense</keyword>
<keyword evidence="11" id="KW-0378">Hydrolase</keyword>
<keyword evidence="15" id="KW-0539">Nucleus</keyword>